<reference evidence="2 3" key="1">
    <citation type="submission" date="2020-02" db="EMBL/GenBank/DDBJ databases">
        <title>Complete genome sequence of Flavobacteriaceae bacterium.</title>
        <authorList>
            <person name="Kim S.-J."/>
            <person name="Kim Y.-S."/>
            <person name="Kim K.-H."/>
        </authorList>
    </citation>
    <scope>NUCLEOTIDE SEQUENCE [LARGE SCALE GENOMIC DNA]</scope>
    <source>
        <strain evidence="2 3">RR4-40</strain>
    </source>
</reference>
<feature type="domain" description="YdhG-like" evidence="1">
    <location>
        <begin position="16"/>
        <end position="109"/>
    </location>
</feature>
<evidence type="ECO:0000313" key="2">
    <source>
        <dbReference type="EMBL" id="QIE60877.1"/>
    </source>
</evidence>
<sequence>MNPAEQYILEKPEPFRSMLLEVQVYIEQTLPDFDLLYKWRLPIYYSEDCPICYLNVTKGYLDVCFWARTAFNVHLDVLIAEKRKFVKSLRYYKPEDIDGKILIECLEEAYRTKTKGFTAG</sequence>
<name>A0A6G6GQR0_9FLAO</name>
<dbReference type="EMBL" id="CP049057">
    <property type="protein sequence ID" value="QIE60877.1"/>
    <property type="molecule type" value="Genomic_DNA"/>
</dbReference>
<organism evidence="2 3">
    <name type="scientific">Rasiella rasia</name>
    <dbReference type="NCBI Taxonomy" id="2744027"/>
    <lineage>
        <taxon>Bacteria</taxon>
        <taxon>Pseudomonadati</taxon>
        <taxon>Bacteroidota</taxon>
        <taxon>Flavobacteriia</taxon>
        <taxon>Flavobacteriales</taxon>
        <taxon>Flavobacteriaceae</taxon>
        <taxon>Rasiella</taxon>
    </lineage>
</organism>
<protein>
    <submittedName>
        <fullName evidence="2">DUF1801 domain-containing protein</fullName>
    </submittedName>
</protein>
<accession>A0A6G6GQR0</accession>
<dbReference type="InterPro" id="IPR014922">
    <property type="entry name" value="YdhG-like"/>
</dbReference>
<proteinExistence type="predicted"/>
<dbReference type="Gene3D" id="3.90.1150.200">
    <property type="match status" value="1"/>
</dbReference>
<dbReference type="SUPFAM" id="SSF159888">
    <property type="entry name" value="YdhG-like"/>
    <property type="match status" value="1"/>
</dbReference>
<dbReference type="AlphaFoldDB" id="A0A6G6GQR0"/>
<dbReference type="Pfam" id="PF08818">
    <property type="entry name" value="DUF1801"/>
    <property type="match status" value="1"/>
</dbReference>
<evidence type="ECO:0000313" key="3">
    <source>
        <dbReference type="Proteomes" id="UP000505306"/>
    </source>
</evidence>
<gene>
    <name evidence="2" type="ORF">G5B37_05825</name>
</gene>
<evidence type="ECO:0000259" key="1">
    <source>
        <dbReference type="Pfam" id="PF08818"/>
    </source>
</evidence>
<dbReference type="KEGG" id="mgel:G5B37_05825"/>
<dbReference type="Proteomes" id="UP000505306">
    <property type="component" value="Chromosome"/>
</dbReference>
<keyword evidence="3" id="KW-1185">Reference proteome</keyword>